<feature type="chain" id="PRO_5039194633" description="BMP family ABC transporter substrate-binding protein" evidence="2">
    <location>
        <begin position="24"/>
        <end position="219"/>
    </location>
</feature>
<protein>
    <recommendedName>
        <fullName evidence="5">BMP family ABC transporter substrate-binding protein</fullName>
    </recommendedName>
</protein>
<gene>
    <name evidence="3" type="ORF">FB391_3458</name>
</gene>
<dbReference type="AlphaFoldDB" id="A0A543EFF5"/>
<evidence type="ECO:0000256" key="2">
    <source>
        <dbReference type="SAM" id="SignalP"/>
    </source>
</evidence>
<dbReference type="OrthoDB" id="4824377at2"/>
<comment type="caution">
    <text evidence="3">The sequence shown here is derived from an EMBL/GenBank/DDBJ whole genome shotgun (WGS) entry which is preliminary data.</text>
</comment>
<keyword evidence="2" id="KW-0732">Signal</keyword>
<evidence type="ECO:0000313" key="3">
    <source>
        <dbReference type="EMBL" id="TQM20322.1"/>
    </source>
</evidence>
<dbReference type="RefSeq" id="WP_141896300.1">
    <property type="nucleotide sequence ID" value="NZ_BAABLH010000006.1"/>
</dbReference>
<evidence type="ECO:0008006" key="5">
    <source>
        <dbReference type="Google" id="ProtNLM"/>
    </source>
</evidence>
<sequence length="219" mass="22459">MPLRAVTATAVAVVLLLSLAGCAHDDWSAPRAEPTVVGTPAAGFTPETSPSPEATVTPADGSWHGVSPSAGYRVVLLTSGSDATTGVLNDAVEEWAADEQVSLRTVEAEDSAPIPAIVDAMDMKPDLIVTTGEALIDALAMVTPNHLDVSFLVLGAELAEPTYNVTSVDWTGAGFRGEGLGSATHFDESSFTPERGDAAIRAGATAVLSGMTGVVLWID</sequence>
<accession>A0A543EFF5</accession>
<dbReference type="Proteomes" id="UP000320235">
    <property type="component" value="Unassembled WGS sequence"/>
</dbReference>
<dbReference type="EMBL" id="VFPE01000006">
    <property type="protein sequence ID" value="TQM20322.1"/>
    <property type="molecule type" value="Genomic_DNA"/>
</dbReference>
<dbReference type="PROSITE" id="PS51257">
    <property type="entry name" value="PROKAR_LIPOPROTEIN"/>
    <property type="match status" value="1"/>
</dbReference>
<organism evidence="3 4">
    <name type="scientific">Microbacterium kyungheense</name>
    <dbReference type="NCBI Taxonomy" id="1263636"/>
    <lineage>
        <taxon>Bacteria</taxon>
        <taxon>Bacillati</taxon>
        <taxon>Actinomycetota</taxon>
        <taxon>Actinomycetes</taxon>
        <taxon>Micrococcales</taxon>
        <taxon>Microbacteriaceae</taxon>
        <taxon>Microbacterium</taxon>
    </lineage>
</organism>
<proteinExistence type="predicted"/>
<feature type="signal peptide" evidence="2">
    <location>
        <begin position="1"/>
        <end position="23"/>
    </location>
</feature>
<feature type="region of interest" description="Disordered" evidence="1">
    <location>
        <begin position="43"/>
        <end position="62"/>
    </location>
</feature>
<evidence type="ECO:0000313" key="4">
    <source>
        <dbReference type="Proteomes" id="UP000320235"/>
    </source>
</evidence>
<keyword evidence="4" id="KW-1185">Reference proteome</keyword>
<dbReference type="Gene3D" id="3.40.50.2300">
    <property type="match status" value="1"/>
</dbReference>
<evidence type="ECO:0000256" key="1">
    <source>
        <dbReference type="SAM" id="MobiDB-lite"/>
    </source>
</evidence>
<reference evidence="3 4" key="1">
    <citation type="submission" date="2019-06" db="EMBL/GenBank/DDBJ databases">
        <title>Sequencing the genomes of 1000 actinobacteria strains.</title>
        <authorList>
            <person name="Klenk H.-P."/>
        </authorList>
    </citation>
    <scope>NUCLEOTIDE SEQUENCE [LARGE SCALE GENOMIC DNA]</scope>
    <source>
        <strain evidence="3 4">DSM 105492</strain>
    </source>
</reference>
<name>A0A543EFF5_9MICO</name>